<name>A0AAJ1D344_PANAN</name>
<dbReference type="Proteomes" id="UP001208888">
    <property type="component" value="Unassembled WGS sequence"/>
</dbReference>
<comment type="caution">
    <text evidence="1">The sequence shown here is derived from an EMBL/GenBank/DDBJ whole genome shotgun (WGS) entry which is preliminary data.</text>
</comment>
<organism evidence="1 2">
    <name type="scientific">Pantoea ananas</name>
    <name type="common">Erwinia uredovora</name>
    <dbReference type="NCBI Taxonomy" id="553"/>
    <lineage>
        <taxon>Bacteria</taxon>
        <taxon>Pseudomonadati</taxon>
        <taxon>Pseudomonadota</taxon>
        <taxon>Gammaproteobacteria</taxon>
        <taxon>Enterobacterales</taxon>
        <taxon>Erwiniaceae</taxon>
        <taxon>Pantoea</taxon>
    </lineage>
</organism>
<reference evidence="1" key="1">
    <citation type="submission" date="2022-06" db="EMBL/GenBank/DDBJ databases">
        <title>Dynamics of rice microbiomes reveals core vertical transmitted seed endophytes.</title>
        <authorList>
            <person name="Liao K."/>
            <person name="Zhang X."/>
        </authorList>
    </citation>
    <scope>NUCLEOTIDE SEQUENCE</scope>
    <source>
        <strain evidence="1">JT1-17</strain>
    </source>
</reference>
<dbReference type="RefSeq" id="WP_028722290.1">
    <property type="nucleotide sequence ID" value="NZ_JANFVX010000030.1"/>
</dbReference>
<evidence type="ECO:0000313" key="2">
    <source>
        <dbReference type="Proteomes" id="UP001208888"/>
    </source>
</evidence>
<dbReference type="AlphaFoldDB" id="A0AAJ1D344"/>
<sequence length="85" mass="9310">MNAAGAAFSQPIVLAPLVITFCGSNGTRAQLHGEFEGDPDAAAEIFIEAMTRRHSEQWNVTCSPVDKFNIIPHGMPQIKDAIDWR</sequence>
<dbReference type="EMBL" id="JANFVX010000030">
    <property type="protein sequence ID" value="MCW0346374.1"/>
    <property type="molecule type" value="Genomic_DNA"/>
</dbReference>
<gene>
    <name evidence="1" type="ORF">NB703_004467</name>
</gene>
<evidence type="ECO:0000313" key="1">
    <source>
        <dbReference type="EMBL" id="MCW0346374.1"/>
    </source>
</evidence>
<protein>
    <submittedName>
        <fullName evidence="1">Uncharacterized protein</fullName>
    </submittedName>
</protein>
<accession>A0AAJ1D344</accession>
<proteinExistence type="predicted"/>